<evidence type="ECO:0000313" key="1">
    <source>
        <dbReference type="Proteomes" id="UP000095286"/>
    </source>
</evidence>
<dbReference type="WBParaSite" id="RSKR_0000026700.1">
    <property type="protein sequence ID" value="RSKR_0000026700.1"/>
    <property type="gene ID" value="RSKR_0000026700"/>
</dbReference>
<protein>
    <submittedName>
        <fullName evidence="2">Skp1-related protein</fullName>
    </submittedName>
</protein>
<proteinExistence type="predicted"/>
<sequence length="155" mass="17747">MPLTKIPVKTQDGEHLQIDVAVIKFSDVLSDMIEHTNVNIHENDTMEEINFECTAIAAKKVEEWCIFNTGGGHTPEDVKAFEKTLVDVHVDIIWDLILAGEFLGIKRFIEITCDKARVEMEGLSTEELRSKFSIENDFDADEYQNILDQNKWTQC</sequence>
<dbReference type="Proteomes" id="UP000095286">
    <property type="component" value="Unplaced"/>
</dbReference>
<evidence type="ECO:0000313" key="2">
    <source>
        <dbReference type="WBParaSite" id="RSKR_0000026700.1"/>
    </source>
</evidence>
<name>A0AC35TG68_9BILA</name>
<organism evidence="1 2">
    <name type="scientific">Rhabditophanes sp. KR3021</name>
    <dbReference type="NCBI Taxonomy" id="114890"/>
    <lineage>
        <taxon>Eukaryota</taxon>
        <taxon>Metazoa</taxon>
        <taxon>Ecdysozoa</taxon>
        <taxon>Nematoda</taxon>
        <taxon>Chromadorea</taxon>
        <taxon>Rhabditida</taxon>
        <taxon>Tylenchina</taxon>
        <taxon>Panagrolaimomorpha</taxon>
        <taxon>Strongyloidoidea</taxon>
        <taxon>Alloionematidae</taxon>
        <taxon>Rhabditophanes</taxon>
    </lineage>
</organism>
<accession>A0AC35TG68</accession>
<reference evidence="2" key="1">
    <citation type="submission" date="2016-11" db="UniProtKB">
        <authorList>
            <consortium name="WormBaseParasite"/>
        </authorList>
    </citation>
    <scope>IDENTIFICATION</scope>
    <source>
        <strain evidence="2">KR3021</strain>
    </source>
</reference>